<feature type="domain" description="Protein-glutamine gamma-glutamyltransferase-like C-terminal" evidence="3">
    <location>
        <begin position="172"/>
        <end position="233"/>
    </location>
</feature>
<gene>
    <name evidence="4" type="ORF">BDD43_5896</name>
</gene>
<organism evidence="4 5">
    <name type="scientific">Mucilaginibacter gracilis</name>
    <dbReference type="NCBI Taxonomy" id="423350"/>
    <lineage>
        <taxon>Bacteria</taxon>
        <taxon>Pseudomonadati</taxon>
        <taxon>Bacteroidota</taxon>
        <taxon>Sphingobacteriia</taxon>
        <taxon>Sphingobacteriales</taxon>
        <taxon>Sphingobacteriaceae</taxon>
        <taxon>Mucilaginibacter</taxon>
    </lineage>
</organism>
<dbReference type="InterPro" id="IPR025403">
    <property type="entry name" value="TgpA-like_C"/>
</dbReference>
<evidence type="ECO:0000256" key="2">
    <source>
        <dbReference type="SAM" id="SignalP"/>
    </source>
</evidence>
<evidence type="ECO:0000313" key="4">
    <source>
        <dbReference type="EMBL" id="RKR85625.1"/>
    </source>
</evidence>
<proteinExistence type="predicted"/>
<comment type="caution">
    <text evidence="4">The sequence shown here is derived from an EMBL/GenBank/DDBJ whole genome shotgun (WGS) entry which is preliminary data.</text>
</comment>
<accession>A0A495J9D8</accession>
<sequence length="247" mass="28416">MYKLLLVCLLIGFSVKLKANVLKTPPTVKPKISTLNIDSSNVKVRSFKAAELSKYAKSPEFNYDNDVKKPKSAWDRFWEWIWEKIEKLFGGTDSASKGSSQAVSYGLLAAVIGVLVYIIVKMIGVENIFKRASKQVHIPYGESLENIHEITFDLEIEKATQQRNYKLAVRLLYLRSLKQLNDAQLIHWQIEKTNTAYLNELTNAGYRQVFGVLTRQFEYVWYGDFPVDGQSFQNINTLFIDFKNMLP</sequence>
<dbReference type="AlphaFoldDB" id="A0A495J9D8"/>
<keyword evidence="1" id="KW-1133">Transmembrane helix</keyword>
<reference evidence="4 5" key="1">
    <citation type="submission" date="2018-10" db="EMBL/GenBank/DDBJ databases">
        <title>Genomic Encyclopedia of Archaeal and Bacterial Type Strains, Phase II (KMG-II): from individual species to whole genera.</title>
        <authorList>
            <person name="Goeker M."/>
        </authorList>
    </citation>
    <scope>NUCLEOTIDE SEQUENCE [LARGE SCALE GENOMIC DNA]</scope>
    <source>
        <strain evidence="4 5">DSM 18602</strain>
    </source>
</reference>
<feature type="chain" id="PRO_5019817824" evidence="2">
    <location>
        <begin position="20"/>
        <end position="247"/>
    </location>
</feature>
<keyword evidence="5" id="KW-1185">Reference proteome</keyword>
<evidence type="ECO:0000313" key="5">
    <source>
        <dbReference type="Proteomes" id="UP000268007"/>
    </source>
</evidence>
<protein>
    <submittedName>
        <fullName evidence="4">Uncharacterized protein DUF4129</fullName>
    </submittedName>
</protein>
<evidence type="ECO:0000259" key="3">
    <source>
        <dbReference type="Pfam" id="PF13559"/>
    </source>
</evidence>
<keyword evidence="1" id="KW-0472">Membrane</keyword>
<feature type="signal peptide" evidence="2">
    <location>
        <begin position="1"/>
        <end position="19"/>
    </location>
</feature>
<keyword evidence="1" id="KW-0812">Transmembrane</keyword>
<dbReference type="Pfam" id="PF13559">
    <property type="entry name" value="DUF4129"/>
    <property type="match status" value="1"/>
</dbReference>
<evidence type="ECO:0000256" key="1">
    <source>
        <dbReference type="SAM" id="Phobius"/>
    </source>
</evidence>
<name>A0A495J9D8_9SPHI</name>
<keyword evidence="2" id="KW-0732">Signal</keyword>
<dbReference type="OrthoDB" id="5491447at2"/>
<dbReference type="RefSeq" id="WP_121201663.1">
    <property type="nucleotide sequence ID" value="NZ_RBKU01000001.1"/>
</dbReference>
<feature type="transmembrane region" description="Helical" evidence="1">
    <location>
        <begin position="102"/>
        <end position="120"/>
    </location>
</feature>
<dbReference type="EMBL" id="RBKU01000001">
    <property type="protein sequence ID" value="RKR85625.1"/>
    <property type="molecule type" value="Genomic_DNA"/>
</dbReference>
<dbReference type="Proteomes" id="UP000268007">
    <property type="component" value="Unassembled WGS sequence"/>
</dbReference>